<reference evidence="2" key="1">
    <citation type="journal article" date="2020" name="Fungal Divers.">
        <title>Resolving the Mortierellaceae phylogeny through synthesis of multi-gene phylogenetics and phylogenomics.</title>
        <authorList>
            <person name="Vandepol N."/>
            <person name="Liber J."/>
            <person name="Desiro A."/>
            <person name="Na H."/>
            <person name="Kennedy M."/>
            <person name="Barry K."/>
            <person name="Grigoriev I.V."/>
            <person name="Miller A.N."/>
            <person name="O'Donnell K."/>
            <person name="Stajich J.E."/>
            <person name="Bonito G."/>
        </authorList>
    </citation>
    <scope>NUCLEOTIDE SEQUENCE</scope>
    <source>
        <strain evidence="2">MES-2147</strain>
    </source>
</reference>
<feature type="compositionally biased region" description="Low complexity" evidence="1">
    <location>
        <begin position="1"/>
        <end position="17"/>
    </location>
</feature>
<accession>A0A9P6IP22</accession>
<evidence type="ECO:0000313" key="2">
    <source>
        <dbReference type="EMBL" id="KAF9943476.1"/>
    </source>
</evidence>
<sequence length="124" mass="13914">MPLQQQYGAAPIQGQGQPAPPFQQDPRYAPYTPQLGQQLPPQQQPQSSSQPQFQQQQQQPYTFDQAYSNQMTPQAQPPVDYGINGTQQPQPFSPQPQQQPIQQQPVHVQAYQGFQQPVAGNEFA</sequence>
<comment type="caution">
    <text evidence="2">The sequence shown here is derived from an EMBL/GenBank/DDBJ whole genome shotgun (WGS) entry which is preliminary data.</text>
</comment>
<dbReference type="AlphaFoldDB" id="A0A9P6IP22"/>
<feature type="compositionally biased region" description="Polar residues" evidence="1">
    <location>
        <begin position="61"/>
        <end position="74"/>
    </location>
</feature>
<feature type="compositionally biased region" description="Low complexity" evidence="1">
    <location>
        <begin position="87"/>
        <end position="105"/>
    </location>
</feature>
<keyword evidence="3" id="KW-1185">Reference proteome</keyword>
<feature type="compositionally biased region" description="Low complexity" evidence="1">
    <location>
        <begin position="33"/>
        <end position="60"/>
    </location>
</feature>
<protein>
    <submittedName>
        <fullName evidence="2">Uncharacterized protein</fullName>
    </submittedName>
</protein>
<feature type="non-terminal residue" evidence="2">
    <location>
        <position position="124"/>
    </location>
</feature>
<evidence type="ECO:0000256" key="1">
    <source>
        <dbReference type="SAM" id="MobiDB-lite"/>
    </source>
</evidence>
<dbReference type="Proteomes" id="UP000749646">
    <property type="component" value="Unassembled WGS sequence"/>
</dbReference>
<feature type="region of interest" description="Disordered" evidence="1">
    <location>
        <begin position="1"/>
        <end position="124"/>
    </location>
</feature>
<organism evidence="2 3">
    <name type="scientific">Modicella reniformis</name>
    <dbReference type="NCBI Taxonomy" id="1440133"/>
    <lineage>
        <taxon>Eukaryota</taxon>
        <taxon>Fungi</taxon>
        <taxon>Fungi incertae sedis</taxon>
        <taxon>Mucoromycota</taxon>
        <taxon>Mortierellomycotina</taxon>
        <taxon>Mortierellomycetes</taxon>
        <taxon>Mortierellales</taxon>
        <taxon>Mortierellaceae</taxon>
        <taxon>Modicella</taxon>
    </lineage>
</organism>
<dbReference type="EMBL" id="JAAAHW010009181">
    <property type="protein sequence ID" value="KAF9943476.1"/>
    <property type="molecule type" value="Genomic_DNA"/>
</dbReference>
<evidence type="ECO:0000313" key="3">
    <source>
        <dbReference type="Proteomes" id="UP000749646"/>
    </source>
</evidence>
<gene>
    <name evidence="2" type="ORF">BGZ65_000979</name>
</gene>
<name>A0A9P6IP22_9FUNG</name>
<proteinExistence type="predicted"/>